<feature type="compositionally biased region" description="Basic and acidic residues" evidence="1">
    <location>
        <begin position="221"/>
        <end position="232"/>
    </location>
</feature>
<gene>
    <name evidence="3" type="ORF">KCU98_g1744</name>
</gene>
<dbReference type="PANTHER" id="PTHR24413">
    <property type="entry name" value="SPECKLE-TYPE POZ PROTEIN"/>
    <property type="match status" value="1"/>
</dbReference>
<name>A0A9P8G5B3_AURME</name>
<organism evidence="3 4">
    <name type="scientific">Aureobasidium melanogenum</name>
    <name type="common">Aureobasidium pullulans var. melanogenum</name>
    <dbReference type="NCBI Taxonomy" id="46634"/>
    <lineage>
        <taxon>Eukaryota</taxon>
        <taxon>Fungi</taxon>
        <taxon>Dikarya</taxon>
        <taxon>Ascomycota</taxon>
        <taxon>Pezizomycotina</taxon>
        <taxon>Dothideomycetes</taxon>
        <taxon>Dothideomycetidae</taxon>
        <taxon>Dothideales</taxon>
        <taxon>Saccotheciaceae</taxon>
        <taxon>Aureobasidium</taxon>
    </lineage>
</organism>
<proteinExistence type="predicted"/>
<accession>A0A9P8G5B3</accession>
<evidence type="ECO:0000313" key="4">
    <source>
        <dbReference type="Proteomes" id="UP000729357"/>
    </source>
</evidence>
<dbReference type="Pfam" id="PF00651">
    <property type="entry name" value="BTB"/>
    <property type="match status" value="1"/>
</dbReference>
<evidence type="ECO:0000256" key="1">
    <source>
        <dbReference type="SAM" id="MobiDB-lite"/>
    </source>
</evidence>
<sequence>MSSKRKRVTCLYNVQQYSDIIVAFNNRKVFAHKAILAASSSYFHHAFSSKFAVSSNAVIDLGDDDDPDLVEVMLRIIYDDEDVSIVDIAIRHPDLFKTFLNFYLLGDKYDVPVLRHLAKDHFMTNIKSIVCLRGEKHSCFDDMFEQAANSIARILGPSAITVADKSIQEEVLEWCADSLDDLLWYRPLRKLLGKGQMFSTEFAGRLLLKKARHDAVEFGSDHDNDIYDHSSEFSDDDDDDDDDDDGSESEAEEEDGTIASVSVPEVD</sequence>
<keyword evidence="4" id="KW-1185">Reference proteome</keyword>
<reference evidence="3" key="2">
    <citation type="submission" date="2021-08" db="EMBL/GenBank/DDBJ databases">
        <authorList>
            <person name="Gostincar C."/>
            <person name="Sun X."/>
            <person name="Song Z."/>
            <person name="Gunde-Cimerman N."/>
        </authorList>
    </citation>
    <scope>NUCLEOTIDE SEQUENCE</scope>
    <source>
        <strain evidence="3">EXF-9298</strain>
    </source>
</reference>
<dbReference type="AlphaFoldDB" id="A0A9P8G5B3"/>
<evidence type="ECO:0000313" key="3">
    <source>
        <dbReference type="EMBL" id="KAG9989624.1"/>
    </source>
</evidence>
<dbReference type="InterPro" id="IPR011333">
    <property type="entry name" value="SKP1/BTB/POZ_sf"/>
</dbReference>
<feature type="region of interest" description="Disordered" evidence="1">
    <location>
        <begin position="221"/>
        <end position="267"/>
    </location>
</feature>
<evidence type="ECO:0000259" key="2">
    <source>
        <dbReference type="PROSITE" id="PS50097"/>
    </source>
</evidence>
<dbReference type="PROSITE" id="PS50097">
    <property type="entry name" value="BTB"/>
    <property type="match status" value="1"/>
</dbReference>
<dbReference type="Gene3D" id="3.30.710.10">
    <property type="entry name" value="Potassium Channel Kv1.1, Chain A"/>
    <property type="match status" value="1"/>
</dbReference>
<dbReference type="SUPFAM" id="SSF54695">
    <property type="entry name" value="POZ domain"/>
    <property type="match status" value="1"/>
</dbReference>
<feature type="domain" description="BTB" evidence="2">
    <location>
        <begin position="18"/>
        <end position="81"/>
    </location>
</feature>
<dbReference type="CDD" id="cd18186">
    <property type="entry name" value="BTB_POZ_ZBTB_KLHL-like"/>
    <property type="match status" value="1"/>
</dbReference>
<dbReference type="EMBL" id="JAHFXS010000071">
    <property type="protein sequence ID" value="KAG9989624.1"/>
    <property type="molecule type" value="Genomic_DNA"/>
</dbReference>
<feature type="non-terminal residue" evidence="3">
    <location>
        <position position="1"/>
    </location>
</feature>
<comment type="caution">
    <text evidence="3">The sequence shown here is derived from an EMBL/GenBank/DDBJ whole genome shotgun (WGS) entry which is preliminary data.</text>
</comment>
<dbReference type="InterPro" id="IPR000210">
    <property type="entry name" value="BTB/POZ_dom"/>
</dbReference>
<dbReference type="Proteomes" id="UP000729357">
    <property type="component" value="Unassembled WGS sequence"/>
</dbReference>
<reference evidence="3" key="1">
    <citation type="journal article" date="2021" name="J Fungi (Basel)">
        <title>Virulence traits and population genomics of the black yeast Aureobasidium melanogenum.</title>
        <authorList>
            <person name="Cernosa A."/>
            <person name="Sun X."/>
            <person name="Gostincar C."/>
            <person name="Fang C."/>
            <person name="Gunde-Cimerman N."/>
            <person name="Song Z."/>
        </authorList>
    </citation>
    <scope>NUCLEOTIDE SEQUENCE</scope>
    <source>
        <strain evidence="3">EXF-9298</strain>
    </source>
</reference>
<protein>
    <recommendedName>
        <fullName evidence="2">BTB domain-containing protein</fullName>
    </recommendedName>
</protein>
<dbReference type="SMART" id="SM00225">
    <property type="entry name" value="BTB"/>
    <property type="match status" value="1"/>
</dbReference>
<feature type="compositionally biased region" description="Acidic residues" evidence="1">
    <location>
        <begin position="233"/>
        <end position="256"/>
    </location>
</feature>